<keyword evidence="5" id="KW-0227">DNA damage</keyword>
<keyword evidence="3" id="KW-0540">Nuclease</keyword>
<dbReference type="Gene3D" id="3.60.10.10">
    <property type="entry name" value="Endonuclease/exonuclease/phosphatase"/>
    <property type="match status" value="1"/>
</dbReference>
<evidence type="ECO:0000259" key="10">
    <source>
        <dbReference type="Pfam" id="PF03372"/>
    </source>
</evidence>
<evidence type="ECO:0000313" key="12">
    <source>
        <dbReference type="Proteomes" id="UP000760545"/>
    </source>
</evidence>
<dbReference type="Proteomes" id="UP000760545">
    <property type="component" value="Unassembled WGS sequence"/>
</dbReference>
<dbReference type="Pfam" id="PF03372">
    <property type="entry name" value="Exo_endo_phos"/>
    <property type="match status" value="1"/>
</dbReference>
<proteinExistence type="predicted"/>
<keyword evidence="7" id="KW-0460">Magnesium</keyword>
<feature type="transmembrane region" description="Helical" evidence="9">
    <location>
        <begin position="37"/>
        <end position="61"/>
    </location>
</feature>
<keyword evidence="9" id="KW-0812">Transmembrane</keyword>
<dbReference type="RefSeq" id="WP_167919159.1">
    <property type="nucleotide sequence ID" value="NZ_JAAVJS010000022.1"/>
</dbReference>
<comment type="cofactor">
    <cofactor evidence="1">
        <name>Mn(2+)</name>
        <dbReference type="ChEBI" id="CHEBI:29035"/>
    </cofactor>
</comment>
<keyword evidence="11" id="KW-0255">Endonuclease</keyword>
<organism evidence="11 12">
    <name type="scientific">Tamlana crocina</name>
    <dbReference type="NCBI Taxonomy" id="393006"/>
    <lineage>
        <taxon>Bacteria</taxon>
        <taxon>Pseudomonadati</taxon>
        <taxon>Bacteroidota</taxon>
        <taxon>Flavobacteriia</taxon>
        <taxon>Flavobacteriales</taxon>
        <taxon>Flavobacteriaceae</taxon>
        <taxon>Tamlana</taxon>
    </lineage>
</organism>
<comment type="caution">
    <text evidence="11">The sequence shown here is derived from an EMBL/GenBank/DDBJ whole genome shotgun (WGS) entry which is preliminary data.</text>
</comment>
<feature type="transmembrane region" description="Helical" evidence="9">
    <location>
        <begin position="68"/>
        <end position="86"/>
    </location>
</feature>
<evidence type="ECO:0000256" key="1">
    <source>
        <dbReference type="ARBA" id="ARBA00001936"/>
    </source>
</evidence>
<evidence type="ECO:0000256" key="9">
    <source>
        <dbReference type="SAM" id="Phobius"/>
    </source>
</evidence>
<keyword evidence="12" id="KW-1185">Reference proteome</keyword>
<evidence type="ECO:0000313" key="11">
    <source>
        <dbReference type="EMBL" id="NJX16511.1"/>
    </source>
</evidence>
<keyword evidence="9" id="KW-0472">Membrane</keyword>
<dbReference type="PANTHER" id="PTHR15822:SF4">
    <property type="entry name" value="TYROSYL-DNA PHOSPHODIESTERASE 2"/>
    <property type="match status" value="1"/>
</dbReference>
<evidence type="ECO:0000256" key="2">
    <source>
        <dbReference type="ARBA" id="ARBA00001946"/>
    </source>
</evidence>
<dbReference type="InterPro" id="IPR005135">
    <property type="entry name" value="Endo/exonuclease/phosphatase"/>
</dbReference>
<accession>A0ABX1DDS8</accession>
<dbReference type="InterPro" id="IPR051547">
    <property type="entry name" value="TDP2-like"/>
</dbReference>
<keyword evidence="6" id="KW-0378">Hydrolase</keyword>
<evidence type="ECO:0000256" key="3">
    <source>
        <dbReference type="ARBA" id="ARBA00022722"/>
    </source>
</evidence>
<feature type="domain" description="Endonuclease/exonuclease/phosphatase" evidence="10">
    <location>
        <begin position="104"/>
        <end position="330"/>
    </location>
</feature>
<evidence type="ECO:0000256" key="8">
    <source>
        <dbReference type="ARBA" id="ARBA00023204"/>
    </source>
</evidence>
<keyword evidence="4" id="KW-0479">Metal-binding</keyword>
<evidence type="ECO:0000256" key="4">
    <source>
        <dbReference type="ARBA" id="ARBA00022723"/>
    </source>
</evidence>
<evidence type="ECO:0000256" key="6">
    <source>
        <dbReference type="ARBA" id="ARBA00022801"/>
    </source>
</evidence>
<comment type="cofactor">
    <cofactor evidence="2">
        <name>Mg(2+)</name>
        <dbReference type="ChEBI" id="CHEBI:18420"/>
    </cofactor>
</comment>
<dbReference type="EMBL" id="JAAVJS010000022">
    <property type="protein sequence ID" value="NJX16511.1"/>
    <property type="molecule type" value="Genomic_DNA"/>
</dbReference>
<sequence length="340" mass="39305">MGKLSFLNKIIYWVNVLVALLLLFSFVLPFLPPKTFAILAVVNLGVSLLIILNVLFFLYWLVKIKKQFLLSLTVLVIGYFSFGSLYKFSASKKIEHPNNFRVMNYNVRLFNLYEWIPEKGVETKITDFIKKEAPDVLCLQEYHPHKNIDLSFFNHKFEKLSGNKAKYGQAIFSKFPIVNSGSIEFPNTANNAIFADVVNGKDTIRVYNIHLESLRINTNAESLQKEDSERLLNRVSTSFKMQQSQAELFLEHKAQCPYKMVICGDFNNTAFSYVYRQIKGDLNDAFKEAGNGFGRTYDFKFFPVRIDFILTDEAFAVNGFKTYDQHFSDHYPIRTTLSLE</sequence>
<keyword evidence="9" id="KW-1133">Transmembrane helix</keyword>
<dbReference type="PANTHER" id="PTHR15822">
    <property type="entry name" value="TRAF AND TNF RECEPTOR-ASSOCIATED PROTEIN"/>
    <property type="match status" value="1"/>
</dbReference>
<protein>
    <submittedName>
        <fullName evidence="11">Endonuclease/exonuclease/phosphatase family protein</fullName>
    </submittedName>
</protein>
<dbReference type="SUPFAM" id="SSF56219">
    <property type="entry name" value="DNase I-like"/>
    <property type="match status" value="1"/>
</dbReference>
<dbReference type="GO" id="GO:0004519">
    <property type="term" value="F:endonuclease activity"/>
    <property type="evidence" value="ECO:0007669"/>
    <property type="project" value="UniProtKB-KW"/>
</dbReference>
<evidence type="ECO:0000256" key="5">
    <source>
        <dbReference type="ARBA" id="ARBA00022763"/>
    </source>
</evidence>
<feature type="transmembrane region" description="Helical" evidence="9">
    <location>
        <begin position="12"/>
        <end position="31"/>
    </location>
</feature>
<dbReference type="CDD" id="cd09084">
    <property type="entry name" value="EEP-2"/>
    <property type="match status" value="1"/>
</dbReference>
<gene>
    <name evidence="11" type="ORF">HC176_13535</name>
</gene>
<keyword evidence="8" id="KW-0234">DNA repair</keyword>
<dbReference type="InterPro" id="IPR036691">
    <property type="entry name" value="Endo/exonu/phosph_ase_sf"/>
</dbReference>
<reference evidence="11 12" key="1">
    <citation type="submission" date="2020-03" db="EMBL/GenBank/DDBJ databases">
        <title>Tamlana sp. nov, isolated from XXX.</title>
        <authorList>
            <person name="Cao W.R."/>
        </authorList>
    </citation>
    <scope>NUCLEOTIDE SEQUENCE [LARGE SCALE GENOMIC DNA]</scope>
    <source>
        <strain evidence="11 12">HST1-43</strain>
    </source>
</reference>
<name>A0ABX1DDS8_9FLAO</name>
<evidence type="ECO:0000256" key="7">
    <source>
        <dbReference type="ARBA" id="ARBA00022842"/>
    </source>
</evidence>